<dbReference type="SUPFAM" id="SSF49464">
    <property type="entry name" value="Carboxypeptidase regulatory domain-like"/>
    <property type="match status" value="1"/>
</dbReference>
<feature type="chain" id="PRO_5045799347" evidence="1">
    <location>
        <begin position="18"/>
        <end position="354"/>
    </location>
</feature>
<sequence>MKYYLLFLFLLPLAGFAQIKITGNVVNGADGKPVSNASVFLSNATVGSKTTDDGAFVLNYVRPGQYEFVVSVVGFETYRQIVMAGNENIRLPGIKLLPKTTSLNEVKIVASDWEGNYEKFKREFIGTSTAAEDCKITNNDALTLEYDKATRKLTGSSNDFLEIENKYLGYKIKYLLKSFSKDEATGMLYFDGSALFEPMQGSLSQRRRWEKRRKETYIGSSMHFLRSVIADTMKYEGFTVQRLIRRLNPKWAGEGDLTNKYIQTLVKEPLKEIDFLRQTDQEGLYAIAFSDLLYIRHRSNNESTVVTINGTYAFFDKNGIVINPAIVLYEGYWGRYRIAELLPVDYEPLEIKWK</sequence>
<protein>
    <submittedName>
        <fullName evidence="2">Carboxypeptidase-like regulatory domain-containing protein</fullName>
    </submittedName>
</protein>
<keyword evidence="1" id="KW-0732">Signal</keyword>
<dbReference type="Pfam" id="PF13715">
    <property type="entry name" value="CarbopepD_reg_2"/>
    <property type="match status" value="1"/>
</dbReference>
<evidence type="ECO:0000313" key="2">
    <source>
        <dbReference type="EMBL" id="MBD1365317.1"/>
    </source>
</evidence>
<keyword evidence="3" id="KW-1185">Reference proteome</keyword>
<dbReference type="EMBL" id="JACWMY010000008">
    <property type="protein sequence ID" value="MBD1365317.1"/>
    <property type="molecule type" value="Genomic_DNA"/>
</dbReference>
<organism evidence="2 3">
    <name type="scientific">Mucilaginibacter pankratovii</name>
    <dbReference type="NCBI Taxonomy" id="2772110"/>
    <lineage>
        <taxon>Bacteria</taxon>
        <taxon>Pseudomonadati</taxon>
        <taxon>Bacteroidota</taxon>
        <taxon>Sphingobacteriia</taxon>
        <taxon>Sphingobacteriales</taxon>
        <taxon>Sphingobacteriaceae</taxon>
        <taxon>Mucilaginibacter</taxon>
    </lineage>
</organism>
<dbReference type="Gene3D" id="2.60.40.1120">
    <property type="entry name" value="Carboxypeptidase-like, regulatory domain"/>
    <property type="match status" value="1"/>
</dbReference>
<gene>
    <name evidence="2" type="ORF">IDJ77_15985</name>
</gene>
<dbReference type="RefSeq" id="WP_191189979.1">
    <property type="nucleotide sequence ID" value="NZ_JACWMY010000008.1"/>
</dbReference>
<evidence type="ECO:0000313" key="3">
    <source>
        <dbReference type="Proteomes" id="UP000606600"/>
    </source>
</evidence>
<proteinExistence type="predicted"/>
<name>A0ABR7WUV5_9SPHI</name>
<reference evidence="2 3" key="1">
    <citation type="submission" date="2020-09" db="EMBL/GenBank/DDBJ databases">
        <title>Novel species of Mucilaginibacter isolated from a glacier on the Tibetan Plateau.</title>
        <authorList>
            <person name="Liu Q."/>
            <person name="Xin Y.-H."/>
        </authorList>
    </citation>
    <scope>NUCLEOTIDE SEQUENCE [LARGE SCALE GENOMIC DNA]</scope>
    <source>
        <strain evidence="2 3">ZT4R22</strain>
    </source>
</reference>
<evidence type="ECO:0000256" key="1">
    <source>
        <dbReference type="SAM" id="SignalP"/>
    </source>
</evidence>
<accession>A0ABR7WUV5</accession>
<feature type="signal peptide" evidence="1">
    <location>
        <begin position="1"/>
        <end position="17"/>
    </location>
</feature>
<dbReference type="Proteomes" id="UP000606600">
    <property type="component" value="Unassembled WGS sequence"/>
</dbReference>
<comment type="caution">
    <text evidence="2">The sequence shown here is derived from an EMBL/GenBank/DDBJ whole genome shotgun (WGS) entry which is preliminary data.</text>
</comment>
<dbReference type="InterPro" id="IPR008969">
    <property type="entry name" value="CarboxyPept-like_regulatory"/>
</dbReference>